<dbReference type="EMBL" id="CAJGYM010000123">
    <property type="protein sequence ID" value="CAD6198342.1"/>
    <property type="molecule type" value="Genomic_DNA"/>
</dbReference>
<comment type="caution">
    <text evidence="2">The sequence shown here is derived from an EMBL/GenBank/DDBJ whole genome shotgun (WGS) entry which is preliminary data.</text>
</comment>
<keyword evidence="1" id="KW-0812">Transmembrane</keyword>
<protein>
    <submittedName>
        <fullName evidence="2">Uncharacterized protein</fullName>
    </submittedName>
</protein>
<evidence type="ECO:0000313" key="2">
    <source>
        <dbReference type="EMBL" id="CAD6198342.1"/>
    </source>
</evidence>
<evidence type="ECO:0000256" key="1">
    <source>
        <dbReference type="SAM" id="Phobius"/>
    </source>
</evidence>
<organism evidence="2 3">
    <name type="scientific">Caenorhabditis auriculariae</name>
    <dbReference type="NCBI Taxonomy" id="2777116"/>
    <lineage>
        <taxon>Eukaryota</taxon>
        <taxon>Metazoa</taxon>
        <taxon>Ecdysozoa</taxon>
        <taxon>Nematoda</taxon>
        <taxon>Chromadorea</taxon>
        <taxon>Rhabditida</taxon>
        <taxon>Rhabditina</taxon>
        <taxon>Rhabditomorpha</taxon>
        <taxon>Rhabditoidea</taxon>
        <taxon>Rhabditidae</taxon>
        <taxon>Peloderinae</taxon>
        <taxon>Caenorhabditis</taxon>
    </lineage>
</organism>
<keyword evidence="1" id="KW-0472">Membrane</keyword>
<accession>A0A8S1HRB9</accession>
<keyword evidence="3" id="KW-1185">Reference proteome</keyword>
<evidence type="ECO:0000313" key="3">
    <source>
        <dbReference type="Proteomes" id="UP000835052"/>
    </source>
</evidence>
<dbReference type="OrthoDB" id="5784149at2759"/>
<keyword evidence="1" id="KW-1133">Transmembrane helix</keyword>
<sequence length="131" mass="15557">MEREMRLKAFMEEYARIVQLFDDIVSMKDSMGRLEKYMIIMVVQMLVALLGGMMFMCVRFFQSSRQRGEYELEHRQDGTQAPHCLSWTSQVARAPQLPYSVRLPCHPWFRDHPLTCISPYLLRTKLPKRLL</sequence>
<name>A0A8S1HRB9_9PELO</name>
<dbReference type="AlphaFoldDB" id="A0A8S1HRB9"/>
<feature type="transmembrane region" description="Helical" evidence="1">
    <location>
        <begin position="37"/>
        <end position="61"/>
    </location>
</feature>
<proteinExistence type="predicted"/>
<gene>
    <name evidence="2" type="ORF">CAUJ_LOCUS14248</name>
</gene>
<reference evidence="2" key="1">
    <citation type="submission" date="2020-10" db="EMBL/GenBank/DDBJ databases">
        <authorList>
            <person name="Kikuchi T."/>
        </authorList>
    </citation>
    <scope>NUCLEOTIDE SEQUENCE</scope>
    <source>
        <strain evidence="2">NKZ352</strain>
    </source>
</reference>
<dbReference type="Proteomes" id="UP000835052">
    <property type="component" value="Unassembled WGS sequence"/>
</dbReference>